<reference evidence="2 3" key="1">
    <citation type="journal article" date="2023" name="Nat. Commun.">
        <title>Origin of minicircular mitochondrial genomes in red algae.</title>
        <authorList>
            <person name="Lee Y."/>
            <person name="Cho C.H."/>
            <person name="Lee Y.M."/>
            <person name="Park S.I."/>
            <person name="Yang J.H."/>
            <person name="West J.A."/>
            <person name="Bhattacharya D."/>
            <person name="Yoon H.S."/>
        </authorList>
    </citation>
    <scope>NUCLEOTIDE SEQUENCE [LARGE SCALE GENOMIC DNA]</scope>
    <source>
        <strain evidence="2 3">CCMP1338</strain>
        <tissue evidence="2">Whole cell</tissue>
    </source>
</reference>
<proteinExistence type="predicted"/>
<sequence length="116" mass="13389">MESRAEKAGDEDIEEQVYLQGEEGLGWSSPEVYGQTGSKRVCPDQGYGFRGDLLTDARHRQFEGVTCRVREKRSGRAHRHQTCIPEWRTLPYWGESPKFANWRCDRTHSSKGENEV</sequence>
<evidence type="ECO:0000313" key="2">
    <source>
        <dbReference type="EMBL" id="KAJ8904808.1"/>
    </source>
</evidence>
<comment type="caution">
    <text evidence="2">The sequence shown here is derived from an EMBL/GenBank/DDBJ whole genome shotgun (WGS) entry which is preliminary data.</text>
</comment>
<name>A0AAV8UUN0_9RHOD</name>
<keyword evidence="3" id="KW-1185">Reference proteome</keyword>
<organism evidence="2 3">
    <name type="scientific">Rhodosorus marinus</name>
    <dbReference type="NCBI Taxonomy" id="101924"/>
    <lineage>
        <taxon>Eukaryota</taxon>
        <taxon>Rhodophyta</taxon>
        <taxon>Stylonematophyceae</taxon>
        <taxon>Stylonematales</taxon>
        <taxon>Stylonemataceae</taxon>
        <taxon>Rhodosorus</taxon>
    </lineage>
</organism>
<dbReference type="AlphaFoldDB" id="A0AAV8UUN0"/>
<accession>A0AAV8UUN0</accession>
<feature type="compositionally biased region" description="Basic and acidic residues" evidence="1">
    <location>
        <begin position="1"/>
        <end position="10"/>
    </location>
</feature>
<dbReference type="Proteomes" id="UP001157974">
    <property type="component" value="Unassembled WGS sequence"/>
</dbReference>
<protein>
    <submittedName>
        <fullName evidence="2">Uncharacterized protein</fullName>
    </submittedName>
</protein>
<gene>
    <name evidence="2" type="ORF">NDN08_001323</name>
</gene>
<feature type="region of interest" description="Disordered" evidence="1">
    <location>
        <begin position="1"/>
        <end position="39"/>
    </location>
</feature>
<dbReference type="EMBL" id="JAMWBK010000005">
    <property type="protein sequence ID" value="KAJ8904808.1"/>
    <property type="molecule type" value="Genomic_DNA"/>
</dbReference>
<evidence type="ECO:0000313" key="3">
    <source>
        <dbReference type="Proteomes" id="UP001157974"/>
    </source>
</evidence>
<evidence type="ECO:0000256" key="1">
    <source>
        <dbReference type="SAM" id="MobiDB-lite"/>
    </source>
</evidence>